<proteinExistence type="predicted"/>
<accession>A0A0G0IVL5</accession>
<dbReference type="Proteomes" id="UP000034849">
    <property type="component" value="Unassembled WGS sequence"/>
</dbReference>
<dbReference type="SUPFAM" id="SSF56784">
    <property type="entry name" value="HAD-like"/>
    <property type="match status" value="1"/>
</dbReference>
<dbReference type="STRING" id="1619046.US42_C0001G0025"/>
<reference evidence="1 2" key="1">
    <citation type="journal article" date="2015" name="Nature">
        <title>rRNA introns, odd ribosomes, and small enigmatic genomes across a large radiation of phyla.</title>
        <authorList>
            <person name="Brown C.T."/>
            <person name="Hug L.A."/>
            <person name="Thomas B.C."/>
            <person name="Sharon I."/>
            <person name="Castelle C.J."/>
            <person name="Singh A."/>
            <person name="Wilkins M.J."/>
            <person name="Williams K.H."/>
            <person name="Banfield J.F."/>
        </authorList>
    </citation>
    <scope>NUCLEOTIDE SEQUENCE [LARGE SCALE GENOMIC DNA]</scope>
</reference>
<comment type="caution">
    <text evidence="1">The sequence shown here is derived from an EMBL/GenBank/DDBJ whole genome shotgun (WGS) entry which is preliminary data.</text>
</comment>
<dbReference type="InterPro" id="IPR023214">
    <property type="entry name" value="HAD_sf"/>
</dbReference>
<organism evidence="1 2">
    <name type="scientific">Candidatus Magasanikbacteria bacterium GW2011_GWC2_37_14</name>
    <dbReference type="NCBI Taxonomy" id="1619046"/>
    <lineage>
        <taxon>Bacteria</taxon>
        <taxon>Candidatus Magasanikiibacteriota</taxon>
    </lineage>
</organism>
<dbReference type="Gene3D" id="3.40.50.1000">
    <property type="entry name" value="HAD superfamily/HAD-like"/>
    <property type="match status" value="1"/>
</dbReference>
<evidence type="ECO:0000313" key="2">
    <source>
        <dbReference type="Proteomes" id="UP000034849"/>
    </source>
</evidence>
<sequence>MLLSKNTRPQFKDINNIFPELKKIFGKNIINTWELKLPKASKVTMLYLFNRYKVKANEVMMVDDQLINMAEAKKLGVKTVLYKELGELKREILFK</sequence>
<dbReference type="EMBL" id="LBSX01000001">
    <property type="protein sequence ID" value="KKQ28174.1"/>
    <property type="molecule type" value="Genomic_DNA"/>
</dbReference>
<dbReference type="InterPro" id="IPR036412">
    <property type="entry name" value="HAD-like_sf"/>
</dbReference>
<dbReference type="AlphaFoldDB" id="A0A0G0IVL5"/>
<name>A0A0G0IVL5_9BACT</name>
<evidence type="ECO:0000313" key="1">
    <source>
        <dbReference type="EMBL" id="KKQ28174.1"/>
    </source>
</evidence>
<gene>
    <name evidence="1" type="ORF">US42_C0001G0025</name>
</gene>
<protein>
    <submittedName>
        <fullName evidence="1">Uncharacterized protein</fullName>
    </submittedName>
</protein>